<proteinExistence type="predicted"/>
<sequence length="75" mass="8823">MAIGWMGFRVLWATMRIRDVLKWEVVKEQHLQLSRSDEKAAEDMASWRLILDDFNEHEDSDTDTGQGEQETLVRT</sequence>
<evidence type="ECO:0000256" key="1">
    <source>
        <dbReference type="SAM" id="MobiDB-lite"/>
    </source>
</evidence>
<dbReference type="AlphaFoldDB" id="A0AAV7W0E7"/>
<dbReference type="Proteomes" id="UP001066276">
    <property type="component" value="Chromosome 1_2"/>
</dbReference>
<name>A0AAV7W0E7_PLEWA</name>
<evidence type="ECO:0000313" key="3">
    <source>
        <dbReference type="Proteomes" id="UP001066276"/>
    </source>
</evidence>
<keyword evidence="3" id="KW-1185">Reference proteome</keyword>
<dbReference type="EMBL" id="JANPWB010000002">
    <property type="protein sequence ID" value="KAJ1207425.1"/>
    <property type="molecule type" value="Genomic_DNA"/>
</dbReference>
<gene>
    <name evidence="2" type="ORF">NDU88_002816</name>
</gene>
<feature type="compositionally biased region" description="Polar residues" evidence="1">
    <location>
        <begin position="63"/>
        <end position="75"/>
    </location>
</feature>
<comment type="caution">
    <text evidence="2">The sequence shown here is derived from an EMBL/GenBank/DDBJ whole genome shotgun (WGS) entry which is preliminary data.</text>
</comment>
<feature type="region of interest" description="Disordered" evidence="1">
    <location>
        <begin position="56"/>
        <end position="75"/>
    </location>
</feature>
<accession>A0AAV7W0E7</accession>
<organism evidence="2 3">
    <name type="scientific">Pleurodeles waltl</name>
    <name type="common">Iberian ribbed newt</name>
    <dbReference type="NCBI Taxonomy" id="8319"/>
    <lineage>
        <taxon>Eukaryota</taxon>
        <taxon>Metazoa</taxon>
        <taxon>Chordata</taxon>
        <taxon>Craniata</taxon>
        <taxon>Vertebrata</taxon>
        <taxon>Euteleostomi</taxon>
        <taxon>Amphibia</taxon>
        <taxon>Batrachia</taxon>
        <taxon>Caudata</taxon>
        <taxon>Salamandroidea</taxon>
        <taxon>Salamandridae</taxon>
        <taxon>Pleurodelinae</taxon>
        <taxon>Pleurodeles</taxon>
    </lineage>
</organism>
<reference evidence="2" key="1">
    <citation type="journal article" date="2022" name="bioRxiv">
        <title>Sequencing and chromosome-scale assembly of the giantPleurodeles waltlgenome.</title>
        <authorList>
            <person name="Brown T."/>
            <person name="Elewa A."/>
            <person name="Iarovenko S."/>
            <person name="Subramanian E."/>
            <person name="Araus A.J."/>
            <person name="Petzold A."/>
            <person name="Susuki M."/>
            <person name="Suzuki K.-i.T."/>
            <person name="Hayashi T."/>
            <person name="Toyoda A."/>
            <person name="Oliveira C."/>
            <person name="Osipova E."/>
            <person name="Leigh N.D."/>
            <person name="Simon A."/>
            <person name="Yun M.H."/>
        </authorList>
    </citation>
    <scope>NUCLEOTIDE SEQUENCE</scope>
    <source>
        <strain evidence="2">20211129_DDA</strain>
        <tissue evidence="2">Liver</tissue>
    </source>
</reference>
<evidence type="ECO:0000313" key="2">
    <source>
        <dbReference type="EMBL" id="KAJ1207425.1"/>
    </source>
</evidence>
<protein>
    <submittedName>
        <fullName evidence="2">Uncharacterized protein</fullName>
    </submittedName>
</protein>